<protein>
    <recommendedName>
        <fullName evidence="10">Small ribosomal subunit biogenesis GTPase RsgA</fullName>
        <ecNumber evidence="10">3.6.1.-</ecNumber>
    </recommendedName>
</protein>
<evidence type="ECO:0000256" key="4">
    <source>
        <dbReference type="ARBA" id="ARBA00022730"/>
    </source>
</evidence>
<organism evidence="14 15">
    <name type="scientific">Bordetella genomosp. 11</name>
    <dbReference type="NCBI Taxonomy" id="1416808"/>
    <lineage>
        <taxon>Bacteria</taxon>
        <taxon>Pseudomonadati</taxon>
        <taxon>Pseudomonadota</taxon>
        <taxon>Betaproteobacteria</taxon>
        <taxon>Burkholderiales</taxon>
        <taxon>Alcaligenaceae</taxon>
        <taxon>Bordetella</taxon>
    </lineage>
</organism>
<keyword evidence="6 10" id="KW-0378">Hydrolase</keyword>
<feature type="region of interest" description="Disordered" evidence="11">
    <location>
        <begin position="1"/>
        <end position="46"/>
    </location>
</feature>
<evidence type="ECO:0000259" key="13">
    <source>
        <dbReference type="PROSITE" id="PS51721"/>
    </source>
</evidence>
<keyword evidence="1 10" id="KW-0963">Cytoplasm</keyword>
<dbReference type="PROSITE" id="PS50936">
    <property type="entry name" value="ENGC_GTPASE"/>
    <property type="match status" value="1"/>
</dbReference>
<dbReference type="Pfam" id="PF03193">
    <property type="entry name" value="RsgA_GTPase"/>
    <property type="match status" value="1"/>
</dbReference>
<evidence type="ECO:0000256" key="9">
    <source>
        <dbReference type="ARBA" id="ARBA00023134"/>
    </source>
</evidence>
<dbReference type="AlphaFoldDB" id="A0A261UIY9"/>
<dbReference type="PANTHER" id="PTHR32120:SF11">
    <property type="entry name" value="SMALL RIBOSOMAL SUBUNIT BIOGENESIS GTPASE RSGA 1, MITOCHONDRIAL-RELATED"/>
    <property type="match status" value="1"/>
</dbReference>
<dbReference type="GO" id="GO:0005737">
    <property type="term" value="C:cytoplasm"/>
    <property type="evidence" value="ECO:0007669"/>
    <property type="project" value="UniProtKB-SubCell"/>
</dbReference>
<dbReference type="GO" id="GO:0003924">
    <property type="term" value="F:GTPase activity"/>
    <property type="evidence" value="ECO:0007669"/>
    <property type="project" value="UniProtKB-UniRule"/>
</dbReference>
<feature type="binding site" evidence="10">
    <location>
        <begin position="215"/>
        <end position="223"/>
    </location>
    <ligand>
        <name>GTP</name>
        <dbReference type="ChEBI" id="CHEBI:37565"/>
    </ligand>
</feature>
<dbReference type="EC" id="3.6.1.-" evidence="10"/>
<dbReference type="InterPro" id="IPR031944">
    <property type="entry name" value="RsgA_N"/>
</dbReference>
<evidence type="ECO:0000256" key="8">
    <source>
        <dbReference type="ARBA" id="ARBA00022884"/>
    </source>
</evidence>
<dbReference type="InterPro" id="IPR027417">
    <property type="entry name" value="P-loop_NTPase"/>
</dbReference>
<proteinExistence type="inferred from homology"/>
<dbReference type="GO" id="GO:0019843">
    <property type="term" value="F:rRNA binding"/>
    <property type="evidence" value="ECO:0007669"/>
    <property type="project" value="UniProtKB-KW"/>
</dbReference>
<evidence type="ECO:0000256" key="6">
    <source>
        <dbReference type="ARBA" id="ARBA00022801"/>
    </source>
</evidence>
<keyword evidence="8 10" id="KW-0694">RNA-binding</keyword>
<dbReference type="InterPro" id="IPR012340">
    <property type="entry name" value="NA-bd_OB-fold"/>
</dbReference>
<keyword evidence="2 10" id="KW-0690">Ribosome biogenesis</keyword>
<comment type="subunit">
    <text evidence="10">Monomer. Associates with 30S ribosomal subunit, binds 16S rRNA.</text>
</comment>
<evidence type="ECO:0000313" key="15">
    <source>
        <dbReference type="Proteomes" id="UP000215767"/>
    </source>
</evidence>
<reference evidence="15" key="1">
    <citation type="submission" date="2017-05" db="EMBL/GenBank/DDBJ databases">
        <title>Complete and WGS of Bordetella genogroups.</title>
        <authorList>
            <person name="Spilker T."/>
            <person name="Lipuma J."/>
        </authorList>
    </citation>
    <scope>NUCLEOTIDE SEQUENCE [LARGE SCALE GENOMIC DNA]</scope>
    <source>
        <strain evidence="15">AU8856</strain>
    </source>
</reference>
<dbReference type="Gene3D" id="3.40.50.300">
    <property type="entry name" value="P-loop containing nucleotide triphosphate hydrolases"/>
    <property type="match status" value="1"/>
</dbReference>
<dbReference type="InterPro" id="IPR030378">
    <property type="entry name" value="G_CP_dom"/>
</dbReference>
<dbReference type="Proteomes" id="UP000215767">
    <property type="component" value="Unassembled WGS sequence"/>
</dbReference>
<dbReference type="CDD" id="cd01854">
    <property type="entry name" value="YjeQ_EngC"/>
    <property type="match status" value="1"/>
</dbReference>
<dbReference type="NCBIfam" id="TIGR00157">
    <property type="entry name" value="ribosome small subunit-dependent GTPase A"/>
    <property type="match status" value="1"/>
</dbReference>
<accession>A0A261UIY9</accession>
<evidence type="ECO:0000313" key="14">
    <source>
        <dbReference type="EMBL" id="OZI61507.1"/>
    </source>
</evidence>
<keyword evidence="9 10" id="KW-0342">GTP-binding</keyword>
<evidence type="ECO:0000256" key="3">
    <source>
        <dbReference type="ARBA" id="ARBA00022723"/>
    </source>
</evidence>
<dbReference type="Gene3D" id="1.10.40.50">
    <property type="entry name" value="Probable gtpase engc, domain 3"/>
    <property type="match status" value="1"/>
</dbReference>
<feature type="domain" description="EngC GTPase" evidence="12">
    <location>
        <begin position="123"/>
        <end position="271"/>
    </location>
</feature>
<feature type="compositionally biased region" description="Basic and acidic residues" evidence="11">
    <location>
        <begin position="22"/>
        <end position="32"/>
    </location>
</feature>
<comment type="function">
    <text evidence="10">One of several proteins that assist in the late maturation steps of the functional core of the 30S ribosomal subunit. Helps release RbfA from mature subunits. May play a role in the assembly of ribosomal proteins into the subunit. Circularly permuted GTPase that catalyzes slow GTP hydrolysis, GTPase activity is stimulated by the 30S ribosomal subunit.</text>
</comment>
<dbReference type="PROSITE" id="PS51721">
    <property type="entry name" value="G_CP"/>
    <property type="match status" value="1"/>
</dbReference>
<dbReference type="HAMAP" id="MF_01820">
    <property type="entry name" value="GTPase_RsgA"/>
    <property type="match status" value="1"/>
</dbReference>
<keyword evidence="7 10" id="KW-0862">Zinc</keyword>
<evidence type="ECO:0000256" key="10">
    <source>
        <dbReference type="HAMAP-Rule" id="MF_01820"/>
    </source>
</evidence>
<dbReference type="SUPFAM" id="SSF50249">
    <property type="entry name" value="Nucleic acid-binding proteins"/>
    <property type="match status" value="1"/>
</dbReference>
<evidence type="ECO:0000256" key="5">
    <source>
        <dbReference type="ARBA" id="ARBA00022741"/>
    </source>
</evidence>
<evidence type="ECO:0000256" key="2">
    <source>
        <dbReference type="ARBA" id="ARBA00022517"/>
    </source>
</evidence>
<dbReference type="OrthoDB" id="9809485at2"/>
<evidence type="ECO:0000256" key="11">
    <source>
        <dbReference type="SAM" id="MobiDB-lite"/>
    </source>
</evidence>
<keyword evidence="15" id="KW-1185">Reference proteome</keyword>
<feature type="binding site" evidence="10">
    <location>
        <begin position="162"/>
        <end position="165"/>
    </location>
    <ligand>
        <name>GTP</name>
        <dbReference type="ChEBI" id="CHEBI:37565"/>
    </ligand>
</feature>
<feature type="domain" description="CP-type G" evidence="13">
    <location>
        <begin position="113"/>
        <end position="273"/>
    </location>
</feature>
<dbReference type="InterPro" id="IPR004881">
    <property type="entry name" value="Ribosome_biogen_GTPase_RsgA"/>
</dbReference>
<comment type="similarity">
    <text evidence="10">Belongs to the TRAFAC class YlqF/YawG GTPase family. RsgA subfamily.</text>
</comment>
<keyword evidence="5 10" id="KW-0547">Nucleotide-binding</keyword>
<keyword evidence="4 10" id="KW-0699">rRNA-binding</keyword>
<evidence type="ECO:0000256" key="7">
    <source>
        <dbReference type="ARBA" id="ARBA00022833"/>
    </source>
</evidence>
<name>A0A261UIY9_9BORD</name>
<keyword evidence="3 10" id="KW-0479">Metal-binding</keyword>
<dbReference type="GO" id="GO:0005525">
    <property type="term" value="F:GTP binding"/>
    <property type="evidence" value="ECO:0007669"/>
    <property type="project" value="UniProtKB-UniRule"/>
</dbReference>
<evidence type="ECO:0000256" key="1">
    <source>
        <dbReference type="ARBA" id="ARBA00022490"/>
    </source>
</evidence>
<feature type="binding site" evidence="10">
    <location>
        <position position="304"/>
    </location>
    <ligand>
        <name>Zn(2+)</name>
        <dbReference type="ChEBI" id="CHEBI:29105"/>
    </ligand>
</feature>
<evidence type="ECO:0000259" key="12">
    <source>
        <dbReference type="PROSITE" id="PS50936"/>
    </source>
</evidence>
<dbReference type="PANTHER" id="PTHR32120">
    <property type="entry name" value="SMALL RIBOSOMAL SUBUNIT BIOGENESIS GTPASE RSGA"/>
    <property type="match status" value="1"/>
</dbReference>
<dbReference type="InterPro" id="IPR010914">
    <property type="entry name" value="RsgA_GTPase_dom"/>
</dbReference>
<comment type="subcellular location">
    <subcellularLocation>
        <location evidence="10">Cytoplasm</location>
    </subcellularLocation>
</comment>
<dbReference type="Gene3D" id="2.40.50.140">
    <property type="entry name" value="Nucleic acid-binding proteins"/>
    <property type="match status" value="1"/>
</dbReference>
<dbReference type="GO" id="GO:0042274">
    <property type="term" value="P:ribosomal small subunit biogenesis"/>
    <property type="evidence" value="ECO:0007669"/>
    <property type="project" value="UniProtKB-UniRule"/>
</dbReference>
<sequence length="342" mass="37141">MNRPYRPSRPGRQDAATIAQADKAKPRIRETGEEADPGGPAGVSPTGLLEGRIVAAHGRHYLVEMADGALRQCFPRGKKAGAAVGDRVRIAPQGRDEGAIEQILPRSNLLYRSDEMRAKQFAANVDRLFIVVAVLPTFSDDLAGRALAGAWSAGITPLIVLNKIDLHEGLDEARARLAPLARLGVPVLEVSALQPEAARQTLYPHMKGHVSLLLGQSGMGKSTLLNDLIPGTNAATREHSIALDMGRHTTTSTRLYHLPEGGDLIDSPGFQAFGLQHLSREEIERGFPEFAPYAAQCRFYNCTHQHEPGCGVLQALAEKRIDPARHALYLRILNENAAAPRY</sequence>
<feature type="binding site" evidence="10">
    <location>
        <position position="310"/>
    </location>
    <ligand>
        <name>Zn(2+)</name>
        <dbReference type="ChEBI" id="CHEBI:29105"/>
    </ligand>
</feature>
<dbReference type="EMBL" id="NEVS01000004">
    <property type="protein sequence ID" value="OZI61507.1"/>
    <property type="molecule type" value="Genomic_DNA"/>
</dbReference>
<feature type="binding site" evidence="10">
    <location>
        <position position="302"/>
    </location>
    <ligand>
        <name>Zn(2+)</name>
        <dbReference type="ChEBI" id="CHEBI:29105"/>
    </ligand>
</feature>
<feature type="binding site" evidence="10">
    <location>
        <position position="297"/>
    </location>
    <ligand>
        <name>Zn(2+)</name>
        <dbReference type="ChEBI" id="CHEBI:29105"/>
    </ligand>
</feature>
<gene>
    <name evidence="10" type="primary">rsgA</name>
    <name evidence="14" type="ORF">CAL28_19665</name>
</gene>
<dbReference type="CDD" id="cd04466">
    <property type="entry name" value="S1_YloQ_GTPase"/>
    <property type="match status" value="1"/>
</dbReference>
<comment type="cofactor">
    <cofactor evidence="10">
        <name>Zn(2+)</name>
        <dbReference type="ChEBI" id="CHEBI:29105"/>
    </cofactor>
    <text evidence="10">Binds 1 zinc ion per subunit.</text>
</comment>
<dbReference type="SUPFAM" id="SSF52540">
    <property type="entry name" value="P-loop containing nucleoside triphosphate hydrolases"/>
    <property type="match status" value="1"/>
</dbReference>
<comment type="caution">
    <text evidence="14">The sequence shown here is derived from an EMBL/GenBank/DDBJ whole genome shotgun (WGS) entry which is preliminary data.</text>
</comment>
<dbReference type="GO" id="GO:0046872">
    <property type="term" value="F:metal ion binding"/>
    <property type="evidence" value="ECO:0007669"/>
    <property type="project" value="UniProtKB-KW"/>
</dbReference>